<name>A0A9W8AHQ4_9FUNG</name>
<dbReference type="PANTHER" id="PTHR12175:SF1">
    <property type="entry name" value="PITH DOMAIN-CONTAINING PROTEIN 1"/>
    <property type="match status" value="1"/>
</dbReference>
<evidence type="ECO:0000259" key="3">
    <source>
        <dbReference type="PROSITE" id="PS51532"/>
    </source>
</evidence>
<dbReference type="OrthoDB" id="2635at2759"/>
<comment type="caution">
    <text evidence="4">The sequence shown here is derived from an EMBL/GenBank/DDBJ whole genome shotgun (WGS) entry which is preliminary data.</text>
</comment>
<dbReference type="PROSITE" id="PS51532">
    <property type="entry name" value="PITH"/>
    <property type="match status" value="1"/>
</dbReference>
<dbReference type="InterPro" id="IPR008979">
    <property type="entry name" value="Galactose-bd-like_sf"/>
</dbReference>
<dbReference type="GO" id="GO:0005737">
    <property type="term" value="C:cytoplasm"/>
    <property type="evidence" value="ECO:0007669"/>
    <property type="project" value="UniProtKB-ARBA"/>
</dbReference>
<dbReference type="Gene3D" id="2.60.120.470">
    <property type="entry name" value="PITH domain"/>
    <property type="match status" value="1"/>
</dbReference>
<accession>A0A9W8AHQ4</accession>
<dbReference type="InterPro" id="IPR037047">
    <property type="entry name" value="PITH_dom_sf"/>
</dbReference>
<dbReference type="InterPro" id="IPR010400">
    <property type="entry name" value="PITH_dom"/>
</dbReference>
<dbReference type="AlphaFoldDB" id="A0A9W8AHQ4"/>
<sequence>MPTCENEAGHSDYQPGGHGHHHHHHDHDHSHDVEPALKDSLYSKINTEQVRGFNEHEDGAAKTVFKPWDQRNTLEPYVESDGDEQLLVQVPFVGMVKLKSIWLGGGPGAQSPAKLKVFINRDDLDFSNVDDCPCTQEWALVGDANRGEPVEYHTRIAKFNNVRSLTLYFPDNFGDDVTRLHYIGFTGEWTELHDAPLVTVYELQPNLSDHKVRGASDGASHGIF</sequence>
<reference evidence="4" key="1">
    <citation type="submission" date="2022-07" db="EMBL/GenBank/DDBJ databases">
        <title>Phylogenomic reconstructions and comparative analyses of Kickxellomycotina fungi.</title>
        <authorList>
            <person name="Reynolds N.K."/>
            <person name="Stajich J.E."/>
            <person name="Barry K."/>
            <person name="Grigoriev I.V."/>
            <person name="Crous P."/>
            <person name="Smith M.E."/>
        </authorList>
    </citation>
    <scope>NUCLEOTIDE SEQUENCE</scope>
    <source>
        <strain evidence="4">RSA 1196</strain>
    </source>
</reference>
<evidence type="ECO:0000256" key="1">
    <source>
        <dbReference type="ARBA" id="ARBA00025788"/>
    </source>
</evidence>
<proteinExistence type="inferred from homology"/>
<dbReference type="Proteomes" id="UP001150925">
    <property type="component" value="Unassembled WGS sequence"/>
</dbReference>
<dbReference type="SUPFAM" id="SSF49785">
    <property type="entry name" value="Galactose-binding domain-like"/>
    <property type="match status" value="1"/>
</dbReference>
<keyword evidence="5" id="KW-1185">Reference proteome</keyword>
<dbReference type="Pfam" id="PF06201">
    <property type="entry name" value="PITH"/>
    <property type="match status" value="1"/>
</dbReference>
<gene>
    <name evidence="4" type="ORF">IWQ62_006597</name>
</gene>
<organism evidence="4 5">
    <name type="scientific">Dispira parvispora</name>
    <dbReference type="NCBI Taxonomy" id="1520584"/>
    <lineage>
        <taxon>Eukaryota</taxon>
        <taxon>Fungi</taxon>
        <taxon>Fungi incertae sedis</taxon>
        <taxon>Zoopagomycota</taxon>
        <taxon>Kickxellomycotina</taxon>
        <taxon>Dimargaritomycetes</taxon>
        <taxon>Dimargaritales</taxon>
        <taxon>Dimargaritaceae</taxon>
        <taxon>Dispira</taxon>
    </lineage>
</organism>
<evidence type="ECO:0000313" key="4">
    <source>
        <dbReference type="EMBL" id="KAJ1950267.1"/>
    </source>
</evidence>
<dbReference type="GO" id="GO:0005634">
    <property type="term" value="C:nucleus"/>
    <property type="evidence" value="ECO:0007669"/>
    <property type="project" value="TreeGrafter"/>
</dbReference>
<dbReference type="InterPro" id="IPR045099">
    <property type="entry name" value="PITH1-like"/>
</dbReference>
<feature type="region of interest" description="Disordered" evidence="2">
    <location>
        <begin position="1"/>
        <end position="33"/>
    </location>
</feature>
<evidence type="ECO:0000256" key="2">
    <source>
        <dbReference type="SAM" id="MobiDB-lite"/>
    </source>
</evidence>
<dbReference type="PANTHER" id="PTHR12175">
    <property type="entry name" value="AD039 HT014 THIOREDOXIN FAMILY TRP26"/>
    <property type="match status" value="1"/>
</dbReference>
<dbReference type="EMBL" id="JANBPY010003778">
    <property type="protein sequence ID" value="KAJ1950267.1"/>
    <property type="molecule type" value="Genomic_DNA"/>
</dbReference>
<protein>
    <recommendedName>
        <fullName evidence="3">PITH domain-containing protein</fullName>
    </recommendedName>
</protein>
<evidence type="ECO:0000313" key="5">
    <source>
        <dbReference type="Proteomes" id="UP001150925"/>
    </source>
</evidence>
<feature type="domain" description="PITH" evidence="3">
    <location>
        <begin position="30"/>
        <end position="205"/>
    </location>
</feature>
<comment type="similarity">
    <text evidence="1">Belongs to the PITHD1 family.</text>
</comment>